<name>A0AAN9L9W7_CANGL</name>
<dbReference type="Proteomes" id="UP001367508">
    <property type="component" value="Unassembled WGS sequence"/>
</dbReference>
<gene>
    <name evidence="1" type="ORF">VNO77_23575</name>
</gene>
<proteinExistence type="predicted"/>
<keyword evidence="2" id="KW-1185">Reference proteome</keyword>
<dbReference type="EMBL" id="JAYMYQ010000005">
    <property type="protein sequence ID" value="KAK7329408.1"/>
    <property type="molecule type" value="Genomic_DNA"/>
</dbReference>
<sequence>MMLHISGSQNPLDLKNSIFGWKCRFGSVRRNFGTPRIIPKVLAWEKPRLLKNSTTASGFARYSKLMRFKTVSARCGENPQVAMRYETVKEFRCEGVQMNFGESHRHWWLREKTSFRVDGEMVLLTNLNMKKGVREWSQLKSII</sequence>
<protein>
    <submittedName>
        <fullName evidence="1">Uncharacterized protein</fullName>
    </submittedName>
</protein>
<accession>A0AAN9L9W7</accession>
<evidence type="ECO:0000313" key="2">
    <source>
        <dbReference type="Proteomes" id="UP001367508"/>
    </source>
</evidence>
<reference evidence="1 2" key="1">
    <citation type="submission" date="2024-01" db="EMBL/GenBank/DDBJ databases">
        <title>The genomes of 5 underutilized Papilionoideae crops provide insights into root nodulation and disease resistanc.</title>
        <authorList>
            <person name="Jiang F."/>
        </authorList>
    </citation>
    <scope>NUCLEOTIDE SEQUENCE [LARGE SCALE GENOMIC DNA]</scope>
    <source>
        <strain evidence="1">LVBAO_FW01</strain>
        <tissue evidence="1">Leaves</tissue>
    </source>
</reference>
<organism evidence="1 2">
    <name type="scientific">Canavalia gladiata</name>
    <name type="common">Sword bean</name>
    <name type="synonym">Dolichos gladiatus</name>
    <dbReference type="NCBI Taxonomy" id="3824"/>
    <lineage>
        <taxon>Eukaryota</taxon>
        <taxon>Viridiplantae</taxon>
        <taxon>Streptophyta</taxon>
        <taxon>Embryophyta</taxon>
        <taxon>Tracheophyta</taxon>
        <taxon>Spermatophyta</taxon>
        <taxon>Magnoliopsida</taxon>
        <taxon>eudicotyledons</taxon>
        <taxon>Gunneridae</taxon>
        <taxon>Pentapetalae</taxon>
        <taxon>rosids</taxon>
        <taxon>fabids</taxon>
        <taxon>Fabales</taxon>
        <taxon>Fabaceae</taxon>
        <taxon>Papilionoideae</taxon>
        <taxon>50 kb inversion clade</taxon>
        <taxon>NPAAA clade</taxon>
        <taxon>indigoferoid/millettioid clade</taxon>
        <taxon>Phaseoleae</taxon>
        <taxon>Canavalia</taxon>
    </lineage>
</organism>
<comment type="caution">
    <text evidence="1">The sequence shown here is derived from an EMBL/GenBank/DDBJ whole genome shotgun (WGS) entry which is preliminary data.</text>
</comment>
<dbReference type="AlphaFoldDB" id="A0AAN9L9W7"/>
<evidence type="ECO:0000313" key="1">
    <source>
        <dbReference type="EMBL" id="KAK7329408.1"/>
    </source>
</evidence>